<dbReference type="FunFam" id="1.10.287.4070:FF:000003">
    <property type="entry name" value="U4/U6 small nuclear ribonucleoprotein PRP31"/>
    <property type="match status" value="1"/>
</dbReference>
<protein>
    <recommendedName>
        <fullName evidence="10">Nop domain-containing protein</fullName>
    </recommendedName>
</protein>
<dbReference type="Gene3D" id="1.10.246.90">
    <property type="entry name" value="Nop domain"/>
    <property type="match status" value="1"/>
</dbReference>
<reference evidence="12 14" key="3">
    <citation type="submission" date="2018-08" db="EMBL/GenBank/DDBJ databases">
        <title>Aphanomyces genome sequencing and annotation.</title>
        <authorList>
            <person name="Minardi D."/>
            <person name="Oidtmann B."/>
            <person name="Van Der Giezen M."/>
            <person name="Studholme D.J."/>
        </authorList>
    </citation>
    <scope>NUCLEOTIDE SEQUENCE [LARGE SCALE GENOMIC DNA]</scope>
    <source>
        <strain evidence="12 14">Si</strain>
    </source>
</reference>
<dbReference type="GO" id="GO:0003723">
    <property type="term" value="F:RNA binding"/>
    <property type="evidence" value="ECO:0007669"/>
    <property type="project" value="UniProtKB-KW"/>
</dbReference>
<keyword evidence="6" id="KW-0508">mRNA splicing</keyword>
<dbReference type="SMART" id="SM00931">
    <property type="entry name" value="NOSIC"/>
    <property type="match status" value="1"/>
</dbReference>
<evidence type="ECO:0000256" key="5">
    <source>
        <dbReference type="ARBA" id="ARBA00022884"/>
    </source>
</evidence>
<evidence type="ECO:0000256" key="1">
    <source>
        <dbReference type="ARBA" id="ARBA00004123"/>
    </source>
</evidence>
<dbReference type="InterPro" id="IPR002687">
    <property type="entry name" value="Nop_dom"/>
</dbReference>
<dbReference type="Gene3D" id="1.10.287.4070">
    <property type="match status" value="1"/>
</dbReference>
<evidence type="ECO:0000313" key="13">
    <source>
        <dbReference type="EMBL" id="RQM27455.1"/>
    </source>
</evidence>
<dbReference type="InterPro" id="IPR012976">
    <property type="entry name" value="NOSIC"/>
</dbReference>
<dbReference type="OrthoDB" id="4771285at2759"/>
<dbReference type="GO" id="GO:0071011">
    <property type="term" value="C:precatalytic spliceosome"/>
    <property type="evidence" value="ECO:0007669"/>
    <property type="project" value="TreeGrafter"/>
</dbReference>
<evidence type="ECO:0000256" key="7">
    <source>
        <dbReference type="ARBA" id="ARBA00023242"/>
    </source>
</evidence>
<evidence type="ECO:0000256" key="3">
    <source>
        <dbReference type="ARBA" id="ARBA00022664"/>
    </source>
</evidence>
<sequence length="497" mass="54692">MSSLAASFLEDLDELSGSSEEEEEELNQNEVDDDVDMDGEDEEAAAASKAKQLDLDALLKAAANSGAGLAAVAHLRRSESYKRHLESVNMYMQKEATADTLTQDAPEYKLVVASNDLMVKLDDEIIAVHRFLVEMYAKKFPELESLVPGPLDYARVVQRIGNEMDLTLVDLSSLLPSATVMGVSVTGSTTSGKPLSPADLAIVEETCTELLELDSDKLLVLRFVENRMNFLAPNLSALLGTRITAQLVGLAGGVDELSRIPSCNIQVLGQRKQVLSGYSSMSTLKHTGIIFGCDLIQTIPQDLRRKANRVVAGKVALAARVDSQPHRTATVGHHFYTELQDKFEKWQQPQKAKTKKALPRPDEKPRRKRGGKRYRKVKERTQLTDVRREWNRQTFAASGEEYGDNAMGITVGRLGAEGSGQLRVIKKAQKQTLLKLKAASYASQKNHQQSGLATSLAFTPVQGIELMNPSAAAERVREANKKYFNAQNGFMSTIKKN</sequence>
<dbReference type="InterPro" id="IPR042239">
    <property type="entry name" value="Nop_C"/>
</dbReference>
<comment type="subcellular location">
    <subcellularLocation>
        <location evidence="1">Nucleus</location>
    </subcellularLocation>
</comment>
<reference evidence="13 15" key="2">
    <citation type="submission" date="2018-07" db="EMBL/GenBank/DDBJ databases">
        <title>Annotation of Aphanomyces astaci genome assembly.</title>
        <authorList>
            <person name="Studholme D.J."/>
        </authorList>
    </citation>
    <scope>NUCLEOTIDE SEQUENCE [LARGE SCALE GENOMIC DNA]</scope>
    <source>
        <strain evidence="13">Pc</strain>
    </source>
</reference>
<evidence type="ECO:0000256" key="6">
    <source>
        <dbReference type="ARBA" id="ARBA00023187"/>
    </source>
</evidence>
<dbReference type="InterPro" id="IPR019175">
    <property type="entry name" value="Prp31_C"/>
</dbReference>
<dbReference type="InterPro" id="IPR027105">
    <property type="entry name" value="Prp31"/>
</dbReference>
<reference evidence="11" key="1">
    <citation type="submission" date="2013-12" db="EMBL/GenBank/DDBJ databases">
        <title>The Genome Sequence of Aphanomyces astaci APO3.</title>
        <authorList>
            <consortium name="The Broad Institute Genomics Platform"/>
            <person name="Russ C."/>
            <person name="Tyler B."/>
            <person name="van West P."/>
            <person name="Dieguez-Uribeondo J."/>
            <person name="Young S.K."/>
            <person name="Zeng Q."/>
            <person name="Gargeya S."/>
            <person name="Fitzgerald M."/>
            <person name="Abouelleil A."/>
            <person name="Alvarado L."/>
            <person name="Chapman S.B."/>
            <person name="Gainer-Dewar J."/>
            <person name="Goldberg J."/>
            <person name="Griggs A."/>
            <person name="Gujja S."/>
            <person name="Hansen M."/>
            <person name="Howarth C."/>
            <person name="Imamovic A."/>
            <person name="Ireland A."/>
            <person name="Larimer J."/>
            <person name="McCowan C."/>
            <person name="Murphy C."/>
            <person name="Pearson M."/>
            <person name="Poon T.W."/>
            <person name="Priest M."/>
            <person name="Roberts A."/>
            <person name="Saif S."/>
            <person name="Shea T."/>
            <person name="Sykes S."/>
            <person name="Wortman J."/>
            <person name="Nusbaum C."/>
            <person name="Birren B."/>
        </authorList>
    </citation>
    <scope>NUCLEOTIDE SEQUENCE [LARGE SCALE GENOMIC DNA]</scope>
    <source>
        <strain evidence="11">APO3</strain>
    </source>
</reference>
<organism evidence="11">
    <name type="scientific">Aphanomyces astaci</name>
    <name type="common">Crayfish plague agent</name>
    <dbReference type="NCBI Taxonomy" id="112090"/>
    <lineage>
        <taxon>Eukaryota</taxon>
        <taxon>Sar</taxon>
        <taxon>Stramenopiles</taxon>
        <taxon>Oomycota</taxon>
        <taxon>Saprolegniomycetes</taxon>
        <taxon>Saprolegniales</taxon>
        <taxon>Verrucalvaceae</taxon>
        <taxon>Aphanomyces</taxon>
    </lineage>
</organism>
<name>W4FX40_APHAT</name>
<evidence type="ECO:0000259" key="10">
    <source>
        <dbReference type="PROSITE" id="PS51358"/>
    </source>
</evidence>
<dbReference type="Proteomes" id="UP000283543">
    <property type="component" value="Unassembled WGS sequence"/>
</dbReference>
<accession>W4FX40</accession>
<evidence type="ECO:0000256" key="2">
    <source>
        <dbReference type="ARBA" id="ARBA00005572"/>
    </source>
</evidence>
<dbReference type="GO" id="GO:0000244">
    <property type="term" value="P:spliceosomal tri-snRNP complex assembly"/>
    <property type="evidence" value="ECO:0007669"/>
    <property type="project" value="InterPro"/>
</dbReference>
<dbReference type="SUPFAM" id="SSF89124">
    <property type="entry name" value="Nop domain"/>
    <property type="match status" value="1"/>
</dbReference>
<keyword evidence="8" id="KW-0687">Ribonucleoprotein</keyword>
<keyword evidence="15" id="KW-1185">Reference proteome</keyword>
<evidence type="ECO:0000256" key="9">
    <source>
        <dbReference type="SAM" id="MobiDB-lite"/>
    </source>
</evidence>
<keyword evidence="5" id="KW-0694">RNA-binding</keyword>
<dbReference type="GO" id="GO:0046540">
    <property type="term" value="C:U4/U6 x U5 tri-snRNP complex"/>
    <property type="evidence" value="ECO:0007669"/>
    <property type="project" value="InterPro"/>
</dbReference>
<dbReference type="GO" id="GO:0005687">
    <property type="term" value="C:U4 snRNP"/>
    <property type="evidence" value="ECO:0007669"/>
    <property type="project" value="TreeGrafter"/>
</dbReference>
<evidence type="ECO:0000256" key="4">
    <source>
        <dbReference type="ARBA" id="ARBA00022728"/>
    </source>
</evidence>
<evidence type="ECO:0000313" key="11">
    <source>
        <dbReference type="EMBL" id="ETV71218.1"/>
    </source>
</evidence>
<dbReference type="RefSeq" id="XP_009839464.1">
    <property type="nucleotide sequence ID" value="XM_009841162.1"/>
</dbReference>
<evidence type="ECO:0000313" key="12">
    <source>
        <dbReference type="EMBL" id="RHY61723.1"/>
    </source>
</evidence>
<keyword evidence="3" id="KW-0507">mRNA processing</keyword>
<dbReference type="InterPro" id="IPR036070">
    <property type="entry name" value="Nop_dom_sf"/>
</dbReference>
<dbReference type="EMBL" id="MZMZ02002061">
    <property type="protein sequence ID" value="RQM27455.1"/>
    <property type="molecule type" value="Genomic_DNA"/>
</dbReference>
<dbReference type="PANTHER" id="PTHR13904:SF0">
    <property type="entry name" value="U4_U6 SMALL NUCLEAR RIBONUCLEOPROTEIN PRP31"/>
    <property type="match status" value="1"/>
</dbReference>
<evidence type="ECO:0000313" key="14">
    <source>
        <dbReference type="Proteomes" id="UP000283543"/>
    </source>
</evidence>
<dbReference type="AlphaFoldDB" id="W4FX40"/>
<comment type="similarity">
    <text evidence="2">Belongs to the PRP31 family.</text>
</comment>
<dbReference type="Pfam" id="PF09785">
    <property type="entry name" value="Prp31_C"/>
    <property type="match status" value="1"/>
</dbReference>
<feature type="compositionally biased region" description="Acidic residues" evidence="9">
    <location>
        <begin position="10"/>
        <end position="44"/>
    </location>
</feature>
<dbReference type="Proteomes" id="UP000284702">
    <property type="component" value="Unassembled WGS sequence"/>
</dbReference>
<dbReference type="PANTHER" id="PTHR13904">
    <property type="entry name" value="PRE-MRNA SPLICING FACTOR PRP31"/>
    <property type="match status" value="1"/>
</dbReference>
<dbReference type="VEuPathDB" id="FungiDB:H257_13592"/>
<dbReference type="STRING" id="112090.W4FX40"/>
<feature type="compositionally biased region" description="Basic residues" evidence="9">
    <location>
        <begin position="366"/>
        <end position="377"/>
    </location>
</feature>
<keyword evidence="4" id="KW-0747">Spliceosome</keyword>
<dbReference type="FunFam" id="1.10.246.90:FF:000002">
    <property type="entry name" value="U4/U6 small nuclear ribonucleoprotein Prp31"/>
    <property type="match status" value="1"/>
</dbReference>
<keyword evidence="7" id="KW-0539">Nucleus</keyword>
<feature type="region of interest" description="Disordered" evidence="9">
    <location>
        <begin position="1"/>
        <end position="47"/>
    </location>
</feature>
<feature type="domain" description="Nop" evidence="10">
    <location>
        <begin position="231"/>
        <end position="348"/>
    </location>
</feature>
<feature type="region of interest" description="Disordered" evidence="9">
    <location>
        <begin position="344"/>
        <end position="377"/>
    </location>
</feature>
<gene>
    <name evidence="13" type="ORF">B5M09_001303</name>
    <name evidence="12" type="ORF">DYB34_003203</name>
    <name evidence="11" type="ORF">H257_13592</name>
</gene>
<evidence type="ECO:0000256" key="8">
    <source>
        <dbReference type="ARBA" id="ARBA00023274"/>
    </source>
</evidence>
<evidence type="ECO:0000313" key="15">
    <source>
        <dbReference type="Proteomes" id="UP000284702"/>
    </source>
</evidence>
<dbReference type="EMBL" id="KI913162">
    <property type="protein sequence ID" value="ETV71218.1"/>
    <property type="molecule type" value="Genomic_DNA"/>
</dbReference>
<dbReference type="GeneID" id="20815588"/>
<proteinExistence type="inferred from homology"/>
<dbReference type="EMBL" id="QUTB01004490">
    <property type="protein sequence ID" value="RHY61723.1"/>
    <property type="molecule type" value="Genomic_DNA"/>
</dbReference>
<dbReference type="Pfam" id="PF01798">
    <property type="entry name" value="Nop"/>
    <property type="match status" value="1"/>
</dbReference>
<dbReference type="PROSITE" id="PS51358">
    <property type="entry name" value="NOP"/>
    <property type="match status" value="1"/>
</dbReference>